<reference evidence="1" key="1">
    <citation type="submission" date="2020-09" db="EMBL/GenBank/DDBJ databases">
        <title>Genome-Enabled Discovery of Anthraquinone Biosynthesis in Senna tora.</title>
        <authorList>
            <person name="Kang S.-H."/>
            <person name="Pandey R.P."/>
            <person name="Lee C.-M."/>
            <person name="Sim J.-S."/>
            <person name="Jeong J.-T."/>
            <person name="Choi B.-S."/>
            <person name="Jung M."/>
            <person name="Ginzburg D."/>
            <person name="Zhao K."/>
            <person name="Won S.Y."/>
            <person name="Oh T.-J."/>
            <person name="Yu Y."/>
            <person name="Kim N.-H."/>
            <person name="Lee O.R."/>
            <person name="Lee T.-H."/>
            <person name="Bashyal P."/>
            <person name="Kim T.-S."/>
            <person name="Lee W.-H."/>
            <person name="Kawkins C."/>
            <person name="Kim C.-K."/>
            <person name="Kim J.S."/>
            <person name="Ahn B.O."/>
            <person name="Rhee S.Y."/>
            <person name="Sohng J.K."/>
        </authorList>
    </citation>
    <scope>NUCLEOTIDE SEQUENCE</scope>
    <source>
        <tissue evidence="1">Leaf</tissue>
    </source>
</reference>
<dbReference type="Proteomes" id="UP000634136">
    <property type="component" value="Unassembled WGS sequence"/>
</dbReference>
<dbReference type="EMBL" id="JAAIUW010000004">
    <property type="protein sequence ID" value="KAF7836488.1"/>
    <property type="molecule type" value="Genomic_DNA"/>
</dbReference>
<name>A0A834X2U0_9FABA</name>
<comment type="caution">
    <text evidence="1">The sequence shown here is derived from an EMBL/GenBank/DDBJ whole genome shotgun (WGS) entry which is preliminary data.</text>
</comment>
<sequence length="188" mass="19493">MLTTSDAELTALSSSSIAVGDGDATEMDRPSPLLVRVLHLLVLNRRLGEEEGGGAKGSTNWGLSVLGEEILPQGRLVRRHADVVGVVARRVGEGADELREVEARLAAPEVQRRHVVGGGGHLRSLETAEPDPGLLSGFTDLRDPFSPFSLPDASVGGRGGGLGSVAIAGGAAAARRHVHANFSDGIKK</sequence>
<dbReference type="AlphaFoldDB" id="A0A834X2U0"/>
<evidence type="ECO:0000313" key="2">
    <source>
        <dbReference type="Proteomes" id="UP000634136"/>
    </source>
</evidence>
<accession>A0A834X2U0</accession>
<dbReference type="GO" id="GO:0000502">
    <property type="term" value="C:proteasome complex"/>
    <property type="evidence" value="ECO:0007669"/>
    <property type="project" value="UniProtKB-KW"/>
</dbReference>
<keyword evidence="2" id="KW-1185">Reference proteome</keyword>
<proteinExistence type="predicted"/>
<organism evidence="1 2">
    <name type="scientific">Senna tora</name>
    <dbReference type="NCBI Taxonomy" id="362788"/>
    <lineage>
        <taxon>Eukaryota</taxon>
        <taxon>Viridiplantae</taxon>
        <taxon>Streptophyta</taxon>
        <taxon>Embryophyta</taxon>
        <taxon>Tracheophyta</taxon>
        <taxon>Spermatophyta</taxon>
        <taxon>Magnoliopsida</taxon>
        <taxon>eudicotyledons</taxon>
        <taxon>Gunneridae</taxon>
        <taxon>Pentapetalae</taxon>
        <taxon>rosids</taxon>
        <taxon>fabids</taxon>
        <taxon>Fabales</taxon>
        <taxon>Fabaceae</taxon>
        <taxon>Caesalpinioideae</taxon>
        <taxon>Cassia clade</taxon>
        <taxon>Senna</taxon>
    </lineage>
</organism>
<evidence type="ECO:0000313" key="1">
    <source>
        <dbReference type="EMBL" id="KAF7836488.1"/>
    </source>
</evidence>
<gene>
    <name evidence="1" type="ORF">G2W53_011347</name>
</gene>
<protein>
    <submittedName>
        <fullName evidence="1">26S proteasome regulatory subunit N5</fullName>
    </submittedName>
</protein>
<keyword evidence="1" id="KW-0647">Proteasome</keyword>